<organism evidence="1 2">
    <name type="scientific">Pisolithus microcarpus 441</name>
    <dbReference type="NCBI Taxonomy" id="765257"/>
    <lineage>
        <taxon>Eukaryota</taxon>
        <taxon>Fungi</taxon>
        <taxon>Dikarya</taxon>
        <taxon>Basidiomycota</taxon>
        <taxon>Agaricomycotina</taxon>
        <taxon>Agaricomycetes</taxon>
        <taxon>Agaricomycetidae</taxon>
        <taxon>Boletales</taxon>
        <taxon>Sclerodermatineae</taxon>
        <taxon>Pisolithaceae</taxon>
        <taxon>Pisolithus</taxon>
    </lineage>
</organism>
<sequence length="221" mass="24471">MLMWLGKSSSYNSCLLASISVYNQTPYSPPSLEGEEMETYVTELQGKLSEGVALGIYKQVRSLPPAHFAACHLHLPCIAFSIRRLGIQELCKDNMKVYHARVLGLGLVDFTTAEDLPLDGDAWEGDWESIVESGLDLEHNAGSDEAVPPFPLHAVPVPQVNEYSQALQMIAHLGQPFNALLLVQQPDRHYKRVATENEIVVWGLGTDVSSQNIWMAVLEIL</sequence>
<dbReference type="Proteomes" id="UP000054018">
    <property type="component" value="Unassembled WGS sequence"/>
</dbReference>
<dbReference type="HOGENOM" id="CLU_000288_138_6_1"/>
<keyword evidence="2" id="KW-1185">Reference proteome</keyword>
<accession>A0A0C9Y2C0</accession>
<reference evidence="2" key="2">
    <citation type="submission" date="2015-01" db="EMBL/GenBank/DDBJ databases">
        <title>Evolutionary Origins and Diversification of the Mycorrhizal Mutualists.</title>
        <authorList>
            <consortium name="DOE Joint Genome Institute"/>
            <consortium name="Mycorrhizal Genomics Consortium"/>
            <person name="Kohler A."/>
            <person name="Kuo A."/>
            <person name="Nagy L.G."/>
            <person name="Floudas D."/>
            <person name="Copeland A."/>
            <person name="Barry K.W."/>
            <person name="Cichocki N."/>
            <person name="Veneault-Fourrey C."/>
            <person name="LaButti K."/>
            <person name="Lindquist E.A."/>
            <person name="Lipzen A."/>
            <person name="Lundell T."/>
            <person name="Morin E."/>
            <person name="Murat C."/>
            <person name="Riley R."/>
            <person name="Ohm R."/>
            <person name="Sun H."/>
            <person name="Tunlid A."/>
            <person name="Henrissat B."/>
            <person name="Grigoriev I.V."/>
            <person name="Hibbett D.S."/>
            <person name="Martin F."/>
        </authorList>
    </citation>
    <scope>NUCLEOTIDE SEQUENCE [LARGE SCALE GENOMIC DNA]</scope>
    <source>
        <strain evidence="2">441</strain>
    </source>
</reference>
<evidence type="ECO:0000313" key="1">
    <source>
        <dbReference type="EMBL" id="KIK11311.1"/>
    </source>
</evidence>
<dbReference type="AlphaFoldDB" id="A0A0C9Y2C0"/>
<dbReference type="EMBL" id="KN834247">
    <property type="protein sequence ID" value="KIK11311.1"/>
    <property type="molecule type" value="Genomic_DNA"/>
</dbReference>
<protein>
    <submittedName>
        <fullName evidence="1">Uncharacterized protein</fullName>
    </submittedName>
</protein>
<evidence type="ECO:0000313" key="2">
    <source>
        <dbReference type="Proteomes" id="UP000054018"/>
    </source>
</evidence>
<gene>
    <name evidence="1" type="ORF">PISMIDRAFT_19628</name>
</gene>
<proteinExistence type="predicted"/>
<reference evidence="1 2" key="1">
    <citation type="submission" date="2014-04" db="EMBL/GenBank/DDBJ databases">
        <authorList>
            <consortium name="DOE Joint Genome Institute"/>
            <person name="Kuo A."/>
            <person name="Kohler A."/>
            <person name="Costa M.D."/>
            <person name="Nagy L.G."/>
            <person name="Floudas D."/>
            <person name="Copeland A."/>
            <person name="Barry K.W."/>
            <person name="Cichocki N."/>
            <person name="Veneault-Fourrey C."/>
            <person name="LaButti K."/>
            <person name="Lindquist E.A."/>
            <person name="Lipzen A."/>
            <person name="Lundell T."/>
            <person name="Morin E."/>
            <person name="Murat C."/>
            <person name="Sun H."/>
            <person name="Tunlid A."/>
            <person name="Henrissat B."/>
            <person name="Grigoriev I.V."/>
            <person name="Hibbett D.S."/>
            <person name="Martin F."/>
            <person name="Nordberg H.P."/>
            <person name="Cantor M.N."/>
            <person name="Hua S.X."/>
        </authorList>
    </citation>
    <scope>NUCLEOTIDE SEQUENCE [LARGE SCALE GENOMIC DNA]</scope>
    <source>
        <strain evidence="1 2">441</strain>
    </source>
</reference>
<name>A0A0C9Y2C0_9AGAM</name>
<dbReference type="OrthoDB" id="2691269at2759"/>
<dbReference type="STRING" id="765257.A0A0C9Y2C0"/>